<dbReference type="KEGG" id="bze:COCCADRAFT_109550"/>
<sequence length="98" mass="10731">TPPPTTLHHAISTTPQISSNKIHRVIFFHGDRKQPLTTTGPFSAARHTLGPQRQTECHSSSRHRISHLRIAEGLNTGQVATTTNNSLSLFSAPPRFTA</sequence>
<dbReference type="GeneID" id="19143917"/>
<dbReference type="RefSeq" id="XP_007717412.1">
    <property type="nucleotide sequence ID" value="XM_007719222.1"/>
</dbReference>
<feature type="non-terminal residue" evidence="2">
    <location>
        <position position="1"/>
    </location>
</feature>
<organism evidence="2 3">
    <name type="scientific">Cochliobolus carbonum (strain 26-R-13)</name>
    <name type="common">Maize leaf spot fungus</name>
    <name type="synonym">Bipolaris zeicola</name>
    <dbReference type="NCBI Taxonomy" id="930089"/>
    <lineage>
        <taxon>Eukaryota</taxon>
        <taxon>Fungi</taxon>
        <taxon>Dikarya</taxon>
        <taxon>Ascomycota</taxon>
        <taxon>Pezizomycotina</taxon>
        <taxon>Dothideomycetes</taxon>
        <taxon>Pleosporomycetidae</taxon>
        <taxon>Pleosporales</taxon>
        <taxon>Pleosporineae</taxon>
        <taxon>Pleosporaceae</taxon>
        <taxon>Bipolaris</taxon>
    </lineage>
</organism>
<feature type="region of interest" description="Disordered" evidence="1">
    <location>
        <begin position="33"/>
        <end position="63"/>
    </location>
</feature>
<keyword evidence="3" id="KW-1185">Reference proteome</keyword>
<dbReference type="HOGENOM" id="CLU_2339062_0_0_1"/>
<evidence type="ECO:0000313" key="2">
    <source>
        <dbReference type="EMBL" id="EUC28291.1"/>
    </source>
</evidence>
<dbReference type="Proteomes" id="UP000053841">
    <property type="component" value="Unassembled WGS sequence"/>
</dbReference>
<name>W6YAZ0_COCC2</name>
<dbReference type="EMBL" id="KI964826">
    <property type="protein sequence ID" value="EUC28291.1"/>
    <property type="molecule type" value="Genomic_DNA"/>
</dbReference>
<gene>
    <name evidence="2" type="ORF">COCCADRAFT_109550</name>
</gene>
<reference evidence="2 3" key="1">
    <citation type="journal article" date="2013" name="PLoS Genet.">
        <title>Comparative genome structure, secondary metabolite, and effector coding capacity across Cochliobolus pathogens.</title>
        <authorList>
            <person name="Condon B.J."/>
            <person name="Leng Y."/>
            <person name="Wu D."/>
            <person name="Bushley K.E."/>
            <person name="Ohm R.A."/>
            <person name="Otillar R."/>
            <person name="Martin J."/>
            <person name="Schackwitz W."/>
            <person name="Grimwood J."/>
            <person name="MohdZainudin N."/>
            <person name="Xue C."/>
            <person name="Wang R."/>
            <person name="Manning V.A."/>
            <person name="Dhillon B."/>
            <person name="Tu Z.J."/>
            <person name="Steffenson B.J."/>
            <person name="Salamov A."/>
            <person name="Sun H."/>
            <person name="Lowry S."/>
            <person name="LaButti K."/>
            <person name="Han J."/>
            <person name="Copeland A."/>
            <person name="Lindquist E."/>
            <person name="Barry K."/>
            <person name="Schmutz J."/>
            <person name="Baker S.E."/>
            <person name="Ciuffetti L.M."/>
            <person name="Grigoriev I.V."/>
            <person name="Zhong S."/>
            <person name="Turgeon B.G."/>
        </authorList>
    </citation>
    <scope>NUCLEOTIDE SEQUENCE [LARGE SCALE GENOMIC DNA]</scope>
    <source>
        <strain evidence="2 3">26-R-13</strain>
    </source>
</reference>
<proteinExistence type="predicted"/>
<dbReference type="AlphaFoldDB" id="W6YAZ0"/>
<evidence type="ECO:0000313" key="3">
    <source>
        <dbReference type="Proteomes" id="UP000053841"/>
    </source>
</evidence>
<evidence type="ECO:0000256" key="1">
    <source>
        <dbReference type="SAM" id="MobiDB-lite"/>
    </source>
</evidence>
<accession>W6YAZ0</accession>
<protein>
    <submittedName>
        <fullName evidence="2">Uncharacterized protein</fullName>
    </submittedName>
</protein>